<feature type="compositionally biased region" description="Polar residues" evidence="9">
    <location>
        <begin position="54"/>
        <end position="63"/>
    </location>
</feature>
<comment type="caution">
    <text evidence="11">The sequence shown here is derived from an EMBL/GenBank/DDBJ whole genome shotgun (WGS) entry which is preliminary data.</text>
</comment>
<dbReference type="PROSITE" id="PS50089">
    <property type="entry name" value="ZF_RING_2"/>
    <property type="match status" value="1"/>
</dbReference>
<organism evidence="11 12">
    <name type="scientific">Nicotiana attenuata</name>
    <name type="common">Coyote tobacco</name>
    <dbReference type="NCBI Taxonomy" id="49451"/>
    <lineage>
        <taxon>Eukaryota</taxon>
        <taxon>Viridiplantae</taxon>
        <taxon>Streptophyta</taxon>
        <taxon>Embryophyta</taxon>
        <taxon>Tracheophyta</taxon>
        <taxon>Spermatophyta</taxon>
        <taxon>Magnoliopsida</taxon>
        <taxon>eudicotyledons</taxon>
        <taxon>Gunneridae</taxon>
        <taxon>Pentapetalae</taxon>
        <taxon>asterids</taxon>
        <taxon>lamiids</taxon>
        <taxon>Solanales</taxon>
        <taxon>Solanaceae</taxon>
        <taxon>Nicotianoideae</taxon>
        <taxon>Nicotianeae</taxon>
        <taxon>Nicotiana</taxon>
    </lineage>
</organism>
<feature type="region of interest" description="Disordered" evidence="9">
    <location>
        <begin position="43"/>
        <end position="63"/>
    </location>
</feature>
<evidence type="ECO:0000256" key="8">
    <source>
        <dbReference type="PROSITE-ProRule" id="PRU00175"/>
    </source>
</evidence>
<feature type="domain" description="RING-type" evidence="10">
    <location>
        <begin position="155"/>
        <end position="196"/>
    </location>
</feature>
<evidence type="ECO:0000256" key="2">
    <source>
        <dbReference type="ARBA" id="ARBA00012483"/>
    </source>
</evidence>
<keyword evidence="3" id="KW-0808">Transferase</keyword>
<sequence>MTQQNLNQNIVFPYRHGINITNLSERSLVDMVLQSAAVHNLHGHSQDRSYPPYNHSSQSTSDPSRFIRTFASPVNSFRSDHLSTGFDFDSMYDLLDLDHHLSTGSEFDSVYDLIDPEEGIILKYLETRIHRAPVPKDEVNPTKTEVVTDKEPEICSICQAEYEDEETIGTLQCGHEYHMDCIKQWILRKQDCPMCRASIFPSQ</sequence>
<evidence type="ECO:0000256" key="5">
    <source>
        <dbReference type="ARBA" id="ARBA00022771"/>
    </source>
</evidence>
<comment type="catalytic activity">
    <reaction evidence="1">
        <text>S-ubiquitinyl-[E2 ubiquitin-conjugating enzyme]-L-cysteine + [acceptor protein]-L-lysine = [E2 ubiquitin-conjugating enzyme]-L-cysteine + N(6)-ubiquitinyl-[acceptor protein]-L-lysine.</text>
        <dbReference type="EC" id="2.3.2.27"/>
    </reaction>
</comment>
<dbReference type="Gramene" id="OIT30800">
    <property type="protein sequence ID" value="OIT30800"/>
    <property type="gene ID" value="A4A49_22253"/>
</dbReference>
<evidence type="ECO:0000259" key="10">
    <source>
        <dbReference type="PROSITE" id="PS50089"/>
    </source>
</evidence>
<evidence type="ECO:0000256" key="6">
    <source>
        <dbReference type="ARBA" id="ARBA00022786"/>
    </source>
</evidence>
<dbReference type="SMART" id="SM00184">
    <property type="entry name" value="RING"/>
    <property type="match status" value="1"/>
</dbReference>
<dbReference type="Pfam" id="PF13639">
    <property type="entry name" value="zf-RING_2"/>
    <property type="match status" value="1"/>
</dbReference>
<dbReference type="InterPro" id="IPR045191">
    <property type="entry name" value="MBR1/2-like"/>
</dbReference>
<evidence type="ECO:0000256" key="4">
    <source>
        <dbReference type="ARBA" id="ARBA00022723"/>
    </source>
</evidence>
<dbReference type="PANTHER" id="PTHR22937:SF175">
    <property type="entry name" value="RING-TYPE E3 UBIQUITIN TRANSFERASE"/>
    <property type="match status" value="1"/>
</dbReference>
<dbReference type="GO" id="GO:0061630">
    <property type="term" value="F:ubiquitin protein ligase activity"/>
    <property type="evidence" value="ECO:0007669"/>
    <property type="project" value="UniProtKB-EC"/>
</dbReference>
<dbReference type="InterPro" id="IPR013083">
    <property type="entry name" value="Znf_RING/FYVE/PHD"/>
</dbReference>
<dbReference type="InterPro" id="IPR001841">
    <property type="entry name" value="Znf_RING"/>
</dbReference>
<keyword evidence="5 8" id="KW-0863">Zinc-finger</keyword>
<keyword evidence="7" id="KW-0862">Zinc</keyword>
<keyword evidence="4" id="KW-0479">Metal-binding</keyword>
<evidence type="ECO:0000256" key="7">
    <source>
        <dbReference type="ARBA" id="ARBA00022833"/>
    </source>
</evidence>
<evidence type="ECO:0000256" key="9">
    <source>
        <dbReference type="SAM" id="MobiDB-lite"/>
    </source>
</evidence>
<evidence type="ECO:0000256" key="1">
    <source>
        <dbReference type="ARBA" id="ARBA00000900"/>
    </source>
</evidence>
<dbReference type="GO" id="GO:0008270">
    <property type="term" value="F:zinc ion binding"/>
    <property type="evidence" value="ECO:0007669"/>
    <property type="project" value="UniProtKB-KW"/>
</dbReference>
<evidence type="ECO:0000313" key="11">
    <source>
        <dbReference type="EMBL" id="OIT30800.1"/>
    </source>
</evidence>
<dbReference type="EMBL" id="MJEQ01001421">
    <property type="protein sequence ID" value="OIT30800.1"/>
    <property type="molecule type" value="Genomic_DNA"/>
</dbReference>
<accession>A0A314KND4</accession>
<dbReference type="Proteomes" id="UP000187609">
    <property type="component" value="Unassembled WGS sequence"/>
</dbReference>
<dbReference type="PANTHER" id="PTHR22937">
    <property type="entry name" value="E3 UBIQUITIN-PROTEIN LIGASE RNF165"/>
    <property type="match status" value="1"/>
</dbReference>
<keyword evidence="12" id="KW-1185">Reference proteome</keyword>
<keyword evidence="6" id="KW-0833">Ubl conjugation pathway</keyword>
<protein>
    <recommendedName>
        <fullName evidence="2">RING-type E3 ubiquitin transferase</fullName>
        <ecNumber evidence="2">2.3.2.27</ecNumber>
    </recommendedName>
</protein>
<reference evidence="11" key="1">
    <citation type="submission" date="2016-11" db="EMBL/GenBank/DDBJ databases">
        <title>The genome of Nicotiana attenuata.</title>
        <authorList>
            <person name="Xu S."/>
            <person name="Brockmoeller T."/>
            <person name="Gaquerel E."/>
            <person name="Navarro A."/>
            <person name="Kuhl H."/>
            <person name="Gase K."/>
            <person name="Ling Z."/>
            <person name="Zhou W."/>
            <person name="Kreitzer C."/>
            <person name="Stanke M."/>
            <person name="Tang H."/>
            <person name="Lyons E."/>
            <person name="Pandey P."/>
            <person name="Pandey S.P."/>
            <person name="Timmermann B."/>
            <person name="Baldwin I.T."/>
        </authorList>
    </citation>
    <scope>NUCLEOTIDE SEQUENCE [LARGE SCALE GENOMIC DNA]</scope>
    <source>
        <strain evidence="11">UT</strain>
    </source>
</reference>
<evidence type="ECO:0000313" key="12">
    <source>
        <dbReference type="Proteomes" id="UP000187609"/>
    </source>
</evidence>
<dbReference type="EC" id="2.3.2.27" evidence="2"/>
<dbReference type="SUPFAM" id="SSF57850">
    <property type="entry name" value="RING/U-box"/>
    <property type="match status" value="1"/>
</dbReference>
<dbReference type="GO" id="GO:0005634">
    <property type="term" value="C:nucleus"/>
    <property type="evidence" value="ECO:0007669"/>
    <property type="project" value="TreeGrafter"/>
</dbReference>
<proteinExistence type="predicted"/>
<name>A0A314KND4_NICAT</name>
<dbReference type="Gene3D" id="3.30.40.10">
    <property type="entry name" value="Zinc/RING finger domain, C3HC4 (zinc finger)"/>
    <property type="match status" value="1"/>
</dbReference>
<gene>
    <name evidence="11" type="primary">MBR1_2</name>
    <name evidence="11" type="ORF">A4A49_22253</name>
</gene>
<dbReference type="AlphaFoldDB" id="A0A314KND4"/>
<evidence type="ECO:0000256" key="3">
    <source>
        <dbReference type="ARBA" id="ARBA00022679"/>
    </source>
</evidence>